<evidence type="ECO:0000313" key="1">
    <source>
        <dbReference type="EnsemblPlants" id="Solyc01g010670.2.1"/>
    </source>
</evidence>
<accession>A0A3Q7EA61</accession>
<dbReference type="EnsemblPlants" id="Solyc01g010670.2.1">
    <property type="protein sequence ID" value="Solyc01g010670.2.1"/>
    <property type="gene ID" value="Solyc01g010670.2"/>
</dbReference>
<protein>
    <submittedName>
        <fullName evidence="1">Uncharacterized protein</fullName>
    </submittedName>
</protein>
<sequence>MLAHRLKTVDNGYVSEDGEIDESINEKDEEMDFGSGFGGCDSFILLDLDASTWKWSSFSVIQSNIQLPEKVSQPSKEPSVVESAKVGERFFGTFSSFEMPEEF</sequence>
<dbReference type="Proteomes" id="UP000004994">
    <property type="component" value="Chromosome 1"/>
</dbReference>
<dbReference type="InParanoid" id="A0A3Q7EA61"/>
<dbReference type="Gramene" id="Solyc01g010670.2.1">
    <property type="protein sequence ID" value="Solyc01g010670.2.1"/>
    <property type="gene ID" value="Solyc01g010670.2"/>
</dbReference>
<evidence type="ECO:0000313" key="2">
    <source>
        <dbReference type="Proteomes" id="UP000004994"/>
    </source>
</evidence>
<keyword evidence="2" id="KW-1185">Reference proteome</keyword>
<reference evidence="1" key="1">
    <citation type="journal article" date="2012" name="Nature">
        <title>The tomato genome sequence provides insights into fleshy fruit evolution.</title>
        <authorList>
            <consortium name="Tomato Genome Consortium"/>
        </authorList>
    </citation>
    <scope>NUCLEOTIDE SEQUENCE [LARGE SCALE GENOMIC DNA]</scope>
    <source>
        <strain evidence="1">cv. Heinz 1706</strain>
    </source>
</reference>
<reference evidence="1" key="2">
    <citation type="submission" date="2019-01" db="UniProtKB">
        <authorList>
            <consortium name="EnsemblPlants"/>
        </authorList>
    </citation>
    <scope>IDENTIFICATION</scope>
    <source>
        <strain evidence="1">cv. Heinz 1706</strain>
    </source>
</reference>
<dbReference type="PaxDb" id="4081-Solyc01g010670.1.1"/>
<organism evidence="1">
    <name type="scientific">Solanum lycopersicum</name>
    <name type="common">Tomato</name>
    <name type="synonym">Lycopersicon esculentum</name>
    <dbReference type="NCBI Taxonomy" id="4081"/>
    <lineage>
        <taxon>Eukaryota</taxon>
        <taxon>Viridiplantae</taxon>
        <taxon>Streptophyta</taxon>
        <taxon>Embryophyta</taxon>
        <taxon>Tracheophyta</taxon>
        <taxon>Spermatophyta</taxon>
        <taxon>Magnoliopsida</taxon>
        <taxon>eudicotyledons</taxon>
        <taxon>Gunneridae</taxon>
        <taxon>Pentapetalae</taxon>
        <taxon>asterids</taxon>
        <taxon>lamiids</taxon>
        <taxon>Solanales</taxon>
        <taxon>Solanaceae</taxon>
        <taxon>Solanoideae</taxon>
        <taxon>Solaneae</taxon>
        <taxon>Solanum</taxon>
        <taxon>Solanum subgen. Lycopersicon</taxon>
    </lineage>
</organism>
<name>A0A3Q7EA61_SOLLC</name>
<dbReference type="AlphaFoldDB" id="A0A3Q7EA61"/>
<proteinExistence type="predicted"/>